<feature type="signal peptide" evidence="2">
    <location>
        <begin position="1"/>
        <end position="24"/>
    </location>
</feature>
<feature type="chain" id="PRO_5045990650" evidence="2">
    <location>
        <begin position="25"/>
        <end position="102"/>
    </location>
</feature>
<comment type="caution">
    <text evidence="3">The sequence shown here is derived from an EMBL/GenBank/DDBJ whole genome shotgun (WGS) entry which is preliminary data.</text>
</comment>
<evidence type="ECO:0000256" key="1">
    <source>
        <dbReference type="SAM" id="MobiDB-lite"/>
    </source>
</evidence>
<organism evidence="3 4">
    <name type="scientific">Ramlibacter aquaticus</name>
    <dbReference type="NCBI Taxonomy" id="2780094"/>
    <lineage>
        <taxon>Bacteria</taxon>
        <taxon>Pseudomonadati</taxon>
        <taxon>Pseudomonadota</taxon>
        <taxon>Betaproteobacteria</taxon>
        <taxon>Burkholderiales</taxon>
        <taxon>Comamonadaceae</taxon>
        <taxon>Ramlibacter</taxon>
    </lineage>
</organism>
<evidence type="ECO:0000313" key="3">
    <source>
        <dbReference type="EMBL" id="MBE7940374.1"/>
    </source>
</evidence>
<evidence type="ECO:0000256" key="2">
    <source>
        <dbReference type="SAM" id="SignalP"/>
    </source>
</evidence>
<feature type="compositionally biased region" description="Low complexity" evidence="1">
    <location>
        <begin position="79"/>
        <end position="94"/>
    </location>
</feature>
<sequence>MPAHPLHSILPGLGLALCTLCAGAETAPGPAMPPAPQPALAATPGAQVQVPEALLTRVRVVHHRVVHRKTVVTRRTVRHTSSSSSSSSTAARARPGASAPAR</sequence>
<gene>
    <name evidence="3" type="ORF">IM725_07300</name>
</gene>
<dbReference type="EMBL" id="JADDOJ010000021">
    <property type="protein sequence ID" value="MBE7940374.1"/>
    <property type="molecule type" value="Genomic_DNA"/>
</dbReference>
<proteinExistence type="predicted"/>
<protein>
    <submittedName>
        <fullName evidence="3">Uncharacterized protein</fullName>
    </submittedName>
</protein>
<evidence type="ECO:0000313" key="4">
    <source>
        <dbReference type="Proteomes" id="UP000715965"/>
    </source>
</evidence>
<accession>A0ABR9SDE6</accession>
<reference evidence="3 4" key="1">
    <citation type="submission" date="2020-10" db="EMBL/GenBank/DDBJ databases">
        <title>Draft genome of Ramlibacter aquaticus LMG 30558.</title>
        <authorList>
            <person name="Props R."/>
        </authorList>
    </citation>
    <scope>NUCLEOTIDE SEQUENCE [LARGE SCALE GENOMIC DNA]</scope>
    <source>
        <strain evidence="3 4">LMG 30558</strain>
    </source>
</reference>
<feature type="region of interest" description="Disordered" evidence="1">
    <location>
        <begin position="74"/>
        <end position="102"/>
    </location>
</feature>
<keyword evidence="2" id="KW-0732">Signal</keyword>
<name>A0ABR9SDE6_9BURK</name>
<dbReference type="RefSeq" id="WP_193779920.1">
    <property type="nucleotide sequence ID" value="NZ_JADDOJ010000021.1"/>
</dbReference>
<dbReference type="Proteomes" id="UP000715965">
    <property type="component" value="Unassembled WGS sequence"/>
</dbReference>
<keyword evidence="4" id="KW-1185">Reference proteome</keyword>